<gene>
    <name evidence="14" type="primary">dinB</name>
    <name evidence="16" type="ORF">GOB87_05500</name>
</gene>
<dbReference type="HAMAP" id="MF_01113">
    <property type="entry name" value="DNApol_IV"/>
    <property type="match status" value="1"/>
</dbReference>
<name>A0A967B6R0_9PROT</name>
<evidence type="ECO:0000256" key="9">
    <source>
        <dbReference type="ARBA" id="ARBA00022842"/>
    </source>
</evidence>
<accession>A0A967B6R0</accession>
<dbReference type="Gene3D" id="3.30.1490.100">
    <property type="entry name" value="DNA polymerase, Y-family, little finger domain"/>
    <property type="match status" value="1"/>
</dbReference>
<dbReference type="InterPro" id="IPR050116">
    <property type="entry name" value="DNA_polymerase-Y"/>
</dbReference>
<evidence type="ECO:0000256" key="5">
    <source>
        <dbReference type="ARBA" id="ARBA00022695"/>
    </source>
</evidence>
<evidence type="ECO:0000313" key="17">
    <source>
        <dbReference type="Proteomes" id="UP000597459"/>
    </source>
</evidence>
<comment type="subunit">
    <text evidence="2 14">Monomer.</text>
</comment>
<evidence type="ECO:0000256" key="13">
    <source>
        <dbReference type="ARBA" id="ARBA00049244"/>
    </source>
</evidence>
<dbReference type="Gene3D" id="3.30.70.270">
    <property type="match status" value="1"/>
</dbReference>
<dbReference type="EC" id="2.7.7.7" evidence="14"/>
<dbReference type="NCBIfam" id="NF002677">
    <property type="entry name" value="PRK02406.1"/>
    <property type="match status" value="1"/>
</dbReference>
<feature type="site" description="Substrate discrimination" evidence="14">
    <location>
        <position position="67"/>
    </location>
</feature>
<dbReference type="PANTHER" id="PTHR11076:SF33">
    <property type="entry name" value="DNA POLYMERASE KAPPA"/>
    <property type="match status" value="1"/>
</dbReference>
<comment type="subcellular location">
    <subcellularLocation>
        <location evidence="14">Cytoplasm</location>
    </subcellularLocation>
</comment>
<dbReference type="FunFam" id="3.30.1490.100:FF:000004">
    <property type="entry name" value="DNA polymerase IV"/>
    <property type="match status" value="1"/>
</dbReference>
<feature type="domain" description="UmuC" evidence="15">
    <location>
        <begin position="58"/>
        <end position="238"/>
    </location>
</feature>
<reference evidence="16" key="1">
    <citation type="submission" date="2019-11" db="EMBL/GenBank/DDBJ databases">
        <title>Description of new Acetobacter species.</title>
        <authorList>
            <person name="Cleenwerck I."/>
            <person name="Sombolestani A.S."/>
        </authorList>
    </citation>
    <scope>NUCLEOTIDE SEQUENCE</scope>
    <source>
        <strain evidence="16">LMG 1626</strain>
    </source>
</reference>
<comment type="catalytic activity">
    <reaction evidence="13 14">
        <text>DNA(n) + a 2'-deoxyribonucleoside 5'-triphosphate = DNA(n+1) + diphosphate</text>
        <dbReference type="Rhea" id="RHEA:22508"/>
        <dbReference type="Rhea" id="RHEA-COMP:17339"/>
        <dbReference type="Rhea" id="RHEA-COMP:17340"/>
        <dbReference type="ChEBI" id="CHEBI:33019"/>
        <dbReference type="ChEBI" id="CHEBI:61560"/>
        <dbReference type="ChEBI" id="CHEBI:173112"/>
        <dbReference type="EC" id="2.7.7.7"/>
    </reaction>
</comment>
<evidence type="ECO:0000256" key="10">
    <source>
        <dbReference type="ARBA" id="ARBA00022932"/>
    </source>
</evidence>
<keyword evidence="9 14" id="KW-0460">Magnesium</keyword>
<keyword evidence="7 14" id="KW-0479">Metal-binding</keyword>
<dbReference type="Gene3D" id="1.10.150.20">
    <property type="entry name" value="5' to 3' exonuclease, C-terminal subdomain"/>
    <property type="match status" value="1"/>
</dbReference>
<dbReference type="NCBIfam" id="NF002751">
    <property type="entry name" value="PRK02794.1"/>
    <property type="match status" value="1"/>
</dbReference>
<organism evidence="16 17">
    <name type="scientific">Acetobacter estunensis</name>
    <dbReference type="NCBI Taxonomy" id="104097"/>
    <lineage>
        <taxon>Bacteria</taxon>
        <taxon>Pseudomonadati</taxon>
        <taxon>Pseudomonadota</taxon>
        <taxon>Alphaproteobacteria</taxon>
        <taxon>Acetobacterales</taxon>
        <taxon>Acetobacteraceae</taxon>
        <taxon>Acetobacter</taxon>
    </lineage>
</organism>
<keyword evidence="5 14" id="KW-0548">Nucleotidyltransferase</keyword>
<dbReference type="GO" id="GO:0005829">
    <property type="term" value="C:cytosol"/>
    <property type="evidence" value="ECO:0007669"/>
    <property type="project" value="TreeGrafter"/>
</dbReference>
<evidence type="ECO:0000256" key="7">
    <source>
        <dbReference type="ARBA" id="ARBA00022723"/>
    </source>
</evidence>
<evidence type="ECO:0000256" key="11">
    <source>
        <dbReference type="ARBA" id="ARBA00023204"/>
    </source>
</evidence>
<keyword evidence="11 14" id="KW-0234">DNA repair</keyword>
<dbReference type="PROSITE" id="PS50173">
    <property type="entry name" value="UMUC"/>
    <property type="match status" value="1"/>
</dbReference>
<dbReference type="InterPro" id="IPR001126">
    <property type="entry name" value="UmuC"/>
</dbReference>
<dbReference type="GO" id="GO:0003887">
    <property type="term" value="F:DNA-directed DNA polymerase activity"/>
    <property type="evidence" value="ECO:0007669"/>
    <property type="project" value="UniProtKB-UniRule"/>
</dbReference>
<evidence type="ECO:0000256" key="4">
    <source>
        <dbReference type="ARBA" id="ARBA00022679"/>
    </source>
</evidence>
<keyword evidence="4 14" id="KW-0808">Transferase</keyword>
<evidence type="ECO:0000256" key="6">
    <source>
        <dbReference type="ARBA" id="ARBA00022705"/>
    </source>
</evidence>
<dbReference type="GO" id="GO:0006281">
    <property type="term" value="P:DNA repair"/>
    <property type="evidence" value="ECO:0007669"/>
    <property type="project" value="UniProtKB-UniRule"/>
</dbReference>
<dbReference type="InterPro" id="IPR022880">
    <property type="entry name" value="DNApol_IV"/>
</dbReference>
<keyword evidence="14" id="KW-0963">Cytoplasm</keyword>
<keyword evidence="8 14" id="KW-0227">DNA damage</keyword>
<keyword evidence="6 14" id="KW-0235">DNA replication</keyword>
<comment type="cofactor">
    <cofactor evidence="14">
        <name>Mg(2+)</name>
        <dbReference type="ChEBI" id="CHEBI:18420"/>
    </cofactor>
    <text evidence="14">Binds 2 magnesium ions per subunit.</text>
</comment>
<comment type="similarity">
    <text evidence="1 14">Belongs to the DNA polymerase type-Y family.</text>
</comment>
<dbReference type="InterPro" id="IPR036775">
    <property type="entry name" value="DNA_pol_Y-fam_lit_finger_sf"/>
</dbReference>
<sequence length="438" mass="48057">MALEHCRGDSRLTEAPHPILCRDCPDLFWPDSPVPPSRCPVCGSRRLVSHPDLTQLTIAHMDCDAFFASVEKQRRPELAGKPLLVGGIGDRGVVSTACYIARLSGARSAMPMRQARALCPDAIILPPDMAAYRRVAEHIRTLMRDLTPLVEIRSIDEALLDLSGTRQLHGAPACVVLARLALKVERELGVTISIGLAANPLMAKLAAGLDKPRGFGVIGREAREWLADKPVRILPGIGKAQEQSLHRLGLTRLGAIAALTLDEAVRRLGPRGAELLARARGEDRHRVTPHHPVKSVSSEVTFERDIRDPVILERELWKLCEQLAMRLRRKEVSATGVSLKLRTGDFQTRTRAARLHSPTVLPDRLFQAGRELLRPETGTQAFRLLGIGSNGVAPLDAADPQDLADARSVDRVAMQKAIDTLRSRFGRDAIKRGRALDS</sequence>
<feature type="active site" evidence="14">
    <location>
        <position position="157"/>
    </location>
</feature>
<dbReference type="Pfam" id="PF00817">
    <property type="entry name" value="IMS"/>
    <property type="match status" value="1"/>
</dbReference>
<dbReference type="Pfam" id="PF11799">
    <property type="entry name" value="IMS_C"/>
    <property type="match status" value="1"/>
</dbReference>
<dbReference type="GO" id="GO:0009432">
    <property type="term" value="P:SOS response"/>
    <property type="evidence" value="ECO:0007669"/>
    <property type="project" value="TreeGrafter"/>
</dbReference>
<keyword evidence="14" id="KW-0238">DNA-binding</keyword>
<dbReference type="Gene3D" id="3.40.1170.60">
    <property type="match status" value="1"/>
</dbReference>
<dbReference type="InterPro" id="IPR043128">
    <property type="entry name" value="Rev_trsase/Diguanyl_cyclase"/>
</dbReference>
<dbReference type="CDD" id="cd03586">
    <property type="entry name" value="PolY_Pol_IV_kappa"/>
    <property type="match status" value="1"/>
</dbReference>
<evidence type="ECO:0000256" key="12">
    <source>
        <dbReference type="ARBA" id="ARBA00025589"/>
    </source>
</evidence>
<keyword evidence="17" id="KW-1185">Reference proteome</keyword>
<evidence type="ECO:0000259" key="15">
    <source>
        <dbReference type="PROSITE" id="PS50173"/>
    </source>
</evidence>
<evidence type="ECO:0000256" key="2">
    <source>
        <dbReference type="ARBA" id="ARBA00011245"/>
    </source>
</evidence>
<evidence type="ECO:0000256" key="14">
    <source>
        <dbReference type="HAMAP-Rule" id="MF_01113"/>
    </source>
</evidence>
<evidence type="ECO:0000256" key="3">
    <source>
        <dbReference type="ARBA" id="ARBA00022457"/>
    </source>
</evidence>
<dbReference type="SUPFAM" id="SSF100879">
    <property type="entry name" value="Lesion bypass DNA polymerase (Y-family), little finger domain"/>
    <property type="match status" value="1"/>
</dbReference>
<dbReference type="EMBL" id="WOTH01000007">
    <property type="protein sequence ID" value="NHO53419.1"/>
    <property type="molecule type" value="Genomic_DNA"/>
</dbReference>
<evidence type="ECO:0000256" key="1">
    <source>
        <dbReference type="ARBA" id="ARBA00010945"/>
    </source>
</evidence>
<keyword evidence="10 14" id="KW-0239">DNA-directed DNA polymerase</keyword>
<feature type="binding site" evidence="14">
    <location>
        <position position="62"/>
    </location>
    <ligand>
        <name>Mg(2+)</name>
        <dbReference type="ChEBI" id="CHEBI:18420"/>
    </ligand>
</feature>
<dbReference type="GO" id="GO:0006261">
    <property type="term" value="P:DNA-templated DNA replication"/>
    <property type="evidence" value="ECO:0007669"/>
    <property type="project" value="UniProtKB-UniRule"/>
</dbReference>
<evidence type="ECO:0000313" key="16">
    <source>
        <dbReference type="EMBL" id="NHO53419.1"/>
    </source>
</evidence>
<dbReference type="SUPFAM" id="SSF56672">
    <property type="entry name" value="DNA/RNA polymerases"/>
    <property type="match status" value="1"/>
</dbReference>
<keyword evidence="3 14" id="KW-0515">Mutator protein</keyword>
<dbReference type="AlphaFoldDB" id="A0A967B6R0"/>
<dbReference type="GO" id="GO:0042276">
    <property type="term" value="P:error-prone translesion synthesis"/>
    <property type="evidence" value="ECO:0007669"/>
    <property type="project" value="TreeGrafter"/>
</dbReference>
<dbReference type="GO" id="GO:0003684">
    <property type="term" value="F:damaged DNA binding"/>
    <property type="evidence" value="ECO:0007669"/>
    <property type="project" value="InterPro"/>
</dbReference>
<dbReference type="PANTHER" id="PTHR11076">
    <property type="entry name" value="DNA REPAIR POLYMERASE UMUC / TRANSFERASE FAMILY MEMBER"/>
    <property type="match status" value="1"/>
</dbReference>
<dbReference type="Proteomes" id="UP000597459">
    <property type="component" value="Unassembled WGS sequence"/>
</dbReference>
<dbReference type="InterPro" id="IPR017961">
    <property type="entry name" value="DNA_pol_Y-fam_little_finger"/>
</dbReference>
<evidence type="ECO:0000256" key="8">
    <source>
        <dbReference type="ARBA" id="ARBA00022763"/>
    </source>
</evidence>
<dbReference type="InterPro" id="IPR043502">
    <property type="entry name" value="DNA/RNA_pol_sf"/>
</dbReference>
<comment type="function">
    <text evidence="12 14">Poorly processive, error-prone DNA polymerase involved in untargeted mutagenesis. Copies undamaged DNA at stalled replication forks, which arise in vivo from mismatched or misaligned primer ends. These misaligned primers can be extended by PolIV. Exhibits no 3'-5' exonuclease (proofreading) activity. May be involved in translesional synthesis, in conjunction with the beta clamp from PolIII.</text>
</comment>
<dbReference type="GO" id="GO:0000287">
    <property type="term" value="F:magnesium ion binding"/>
    <property type="evidence" value="ECO:0007669"/>
    <property type="project" value="UniProtKB-UniRule"/>
</dbReference>
<feature type="binding site" evidence="14">
    <location>
        <position position="156"/>
    </location>
    <ligand>
        <name>Mg(2+)</name>
        <dbReference type="ChEBI" id="CHEBI:18420"/>
    </ligand>
</feature>
<proteinExistence type="inferred from homology"/>
<protein>
    <recommendedName>
        <fullName evidence="14">DNA polymerase IV</fullName>
        <shortName evidence="14">Pol IV</shortName>
        <ecNumber evidence="14">2.7.7.7</ecNumber>
    </recommendedName>
</protein>
<comment type="caution">
    <text evidence="16">The sequence shown here is derived from an EMBL/GenBank/DDBJ whole genome shotgun (WGS) entry which is preliminary data.</text>
</comment>